<dbReference type="Gene3D" id="3.40.190.10">
    <property type="entry name" value="Periplasmic binding protein-like II"/>
    <property type="match status" value="2"/>
</dbReference>
<name>B9Z813_9NEIS</name>
<reference evidence="3 4" key="1">
    <citation type="submission" date="2009-02" db="EMBL/GenBank/DDBJ databases">
        <title>Sequencing of the draft genome and assembly of Lutiella nitroferrum 2002.</title>
        <authorList>
            <consortium name="US DOE Joint Genome Institute (JGI-PGF)"/>
            <person name="Lucas S."/>
            <person name="Copeland A."/>
            <person name="Lapidus A."/>
            <person name="Glavina del Rio T."/>
            <person name="Tice H."/>
            <person name="Bruce D."/>
            <person name="Goodwin L."/>
            <person name="Pitluck S."/>
            <person name="Larimer F."/>
            <person name="Land M.L."/>
            <person name="Hauser L."/>
            <person name="Coates J.D."/>
        </authorList>
    </citation>
    <scope>NUCLEOTIDE SEQUENCE [LARGE SCALE GENOMIC DNA]</scope>
    <source>
        <strain evidence="3 4">2002</strain>
    </source>
</reference>
<dbReference type="PANTHER" id="PTHR35936">
    <property type="entry name" value="MEMBRANE-BOUND LYTIC MUREIN TRANSGLYCOSYLASE F"/>
    <property type="match status" value="1"/>
</dbReference>
<proteinExistence type="predicted"/>
<evidence type="ECO:0000313" key="3">
    <source>
        <dbReference type="EMBL" id="EEG07068.1"/>
    </source>
</evidence>
<comment type="caution">
    <text evidence="3">The sequence shown here is derived from an EMBL/GenBank/DDBJ whole genome shotgun (WGS) entry which is preliminary data.</text>
</comment>
<feature type="domain" description="Solute-binding protein family 3/N-terminal" evidence="2">
    <location>
        <begin position="40"/>
        <end position="249"/>
    </location>
</feature>
<evidence type="ECO:0000313" key="4">
    <source>
        <dbReference type="Proteomes" id="UP000003165"/>
    </source>
</evidence>
<dbReference type="Pfam" id="PF00497">
    <property type="entry name" value="SBP_bac_3"/>
    <property type="match status" value="1"/>
</dbReference>
<sequence>MPNDAVSGWIVRAGRKGLAALLLGALAALCPGATLTLLSTEYPPYTSPSLPRQGIATAIAVEAFRRAGHQVVIQYRPWARALYEAKEGSSDGVVGLWHSREREAFLAYSQPLVDNVVGFYARADRRHDVRRLPRLRSLTIGVVRGYLKPPNVEAARLRTEEAIDDEANLRKLAAGRVDLALIDKGVASYLLRYRLPEQRGRLVWLEPPVYSLPLYVGFSRRVPGWEQRLAEFNAGLAVMRQDGSLERLRHELAMEPPSAGK</sequence>
<dbReference type="RefSeq" id="WP_008955518.1">
    <property type="nucleotide sequence ID" value="NZ_ACIS01000011.1"/>
</dbReference>
<dbReference type="AlphaFoldDB" id="B9Z813"/>
<protein>
    <submittedName>
        <fullName evidence="3">Putative amino acid ABC transporter, periplasmic component</fullName>
    </submittedName>
</protein>
<dbReference type="Proteomes" id="UP000003165">
    <property type="component" value="Unassembled WGS sequence"/>
</dbReference>
<evidence type="ECO:0000259" key="2">
    <source>
        <dbReference type="Pfam" id="PF00497"/>
    </source>
</evidence>
<accession>B9Z813</accession>
<keyword evidence="4" id="KW-1185">Reference proteome</keyword>
<dbReference type="SUPFAM" id="SSF53850">
    <property type="entry name" value="Periplasmic binding protein-like II"/>
    <property type="match status" value="1"/>
</dbReference>
<gene>
    <name evidence="3" type="ORF">FuraDRAFT_3499</name>
</gene>
<dbReference type="PANTHER" id="PTHR35936:SF25">
    <property type="entry name" value="ABC TRANSPORTER SUBSTRATE-BINDING PROTEIN"/>
    <property type="match status" value="1"/>
</dbReference>
<organism evidence="3 4">
    <name type="scientific">Pseudogulbenkiania ferrooxidans 2002</name>
    <dbReference type="NCBI Taxonomy" id="279714"/>
    <lineage>
        <taxon>Bacteria</taxon>
        <taxon>Pseudomonadati</taxon>
        <taxon>Pseudomonadota</taxon>
        <taxon>Betaproteobacteria</taxon>
        <taxon>Neisseriales</taxon>
        <taxon>Chromobacteriaceae</taxon>
        <taxon>Pseudogulbenkiania</taxon>
    </lineage>
</organism>
<evidence type="ECO:0000256" key="1">
    <source>
        <dbReference type="ARBA" id="ARBA00022729"/>
    </source>
</evidence>
<keyword evidence="1" id="KW-0732">Signal</keyword>
<dbReference type="EMBL" id="ACIS01000011">
    <property type="protein sequence ID" value="EEG07068.1"/>
    <property type="molecule type" value="Genomic_DNA"/>
</dbReference>
<dbReference type="InterPro" id="IPR001638">
    <property type="entry name" value="Solute-binding_3/MltF_N"/>
</dbReference>
<dbReference type="eggNOG" id="COG0834">
    <property type="taxonomic scope" value="Bacteria"/>
</dbReference>